<protein>
    <submittedName>
        <fullName evidence="1">Uncharacterized protein</fullName>
    </submittedName>
</protein>
<proteinExistence type="predicted"/>
<accession>A0A7T8HEL9</accession>
<name>A0A7T8HEL9_CALRO</name>
<organism evidence="1 2">
    <name type="scientific">Caligus rogercresseyi</name>
    <name type="common">Sea louse</name>
    <dbReference type="NCBI Taxonomy" id="217165"/>
    <lineage>
        <taxon>Eukaryota</taxon>
        <taxon>Metazoa</taxon>
        <taxon>Ecdysozoa</taxon>
        <taxon>Arthropoda</taxon>
        <taxon>Crustacea</taxon>
        <taxon>Multicrustacea</taxon>
        <taxon>Hexanauplia</taxon>
        <taxon>Copepoda</taxon>
        <taxon>Siphonostomatoida</taxon>
        <taxon>Caligidae</taxon>
        <taxon>Caligus</taxon>
    </lineage>
</organism>
<reference evidence="2" key="1">
    <citation type="submission" date="2021-01" db="EMBL/GenBank/DDBJ databases">
        <title>Caligus Genome Assembly.</title>
        <authorList>
            <person name="Gallardo-Escarate C."/>
        </authorList>
    </citation>
    <scope>NUCLEOTIDE SEQUENCE [LARGE SCALE GENOMIC DNA]</scope>
</reference>
<dbReference type="Proteomes" id="UP000595437">
    <property type="component" value="Chromosome 6"/>
</dbReference>
<gene>
    <name evidence="1" type="ORF">FKW44_008872</name>
</gene>
<dbReference type="EMBL" id="CP045895">
    <property type="protein sequence ID" value="QQP48517.1"/>
    <property type="molecule type" value="Genomic_DNA"/>
</dbReference>
<dbReference type="AlphaFoldDB" id="A0A7T8HEL9"/>
<evidence type="ECO:0000313" key="2">
    <source>
        <dbReference type="Proteomes" id="UP000595437"/>
    </source>
</evidence>
<sequence>MFELVEKLQKKIHDESSKSFTKLTQEMGVCRRTISNLIGENIRYKSSKTVYKS</sequence>
<dbReference type="OrthoDB" id="7787442at2759"/>
<keyword evidence="2" id="KW-1185">Reference proteome</keyword>
<evidence type="ECO:0000313" key="1">
    <source>
        <dbReference type="EMBL" id="QQP48517.1"/>
    </source>
</evidence>